<dbReference type="PANTHER" id="PTHR47718:SF3">
    <property type="entry name" value="PROTEIN FAR1-RELATED SEQUENCE 5-LIKE"/>
    <property type="match status" value="1"/>
</dbReference>
<accession>A0A9P6CLC6</accession>
<feature type="region of interest" description="Disordered" evidence="1">
    <location>
        <begin position="259"/>
        <end position="279"/>
    </location>
</feature>
<dbReference type="Proteomes" id="UP000807469">
    <property type="component" value="Unassembled WGS sequence"/>
</dbReference>
<organism evidence="3 4">
    <name type="scientific">Pholiota conissans</name>
    <dbReference type="NCBI Taxonomy" id="109636"/>
    <lineage>
        <taxon>Eukaryota</taxon>
        <taxon>Fungi</taxon>
        <taxon>Dikarya</taxon>
        <taxon>Basidiomycota</taxon>
        <taxon>Agaricomycotina</taxon>
        <taxon>Agaricomycetes</taxon>
        <taxon>Agaricomycetidae</taxon>
        <taxon>Agaricales</taxon>
        <taxon>Agaricineae</taxon>
        <taxon>Strophariaceae</taxon>
        <taxon>Pholiota</taxon>
    </lineage>
</organism>
<evidence type="ECO:0000313" key="4">
    <source>
        <dbReference type="Proteomes" id="UP000807469"/>
    </source>
</evidence>
<keyword evidence="4" id="KW-1185">Reference proteome</keyword>
<dbReference type="InterPro" id="IPR038765">
    <property type="entry name" value="Papain-like_cys_pep_sf"/>
</dbReference>
<dbReference type="Pfam" id="PF10551">
    <property type="entry name" value="MULE"/>
    <property type="match status" value="1"/>
</dbReference>
<name>A0A9P6CLC6_9AGAR</name>
<dbReference type="AlphaFoldDB" id="A0A9P6CLC6"/>
<dbReference type="OrthoDB" id="3261031at2759"/>
<dbReference type="Gene3D" id="3.40.395.10">
    <property type="entry name" value="Adenoviral Proteinase, Chain A"/>
    <property type="match status" value="1"/>
</dbReference>
<proteinExistence type="predicted"/>
<protein>
    <recommendedName>
        <fullName evidence="2">MULE transposase domain-containing protein</fullName>
    </recommendedName>
</protein>
<evidence type="ECO:0000259" key="2">
    <source>
        <dbReference type="Pfam" id="PF10551"/>
    </source>
</evidence>
<feature type="region of interest" description="Disordered" evidence="1">
    <location>
        <begin position="765"/>
        <end position="796"/>
    </location>
</feature>
<dbReference type="EMBL" id="MU155790">
    <property type="protein sequence ID" value="KAF9470976.1"/>
    <property type="molecule type" value="Genomic_DNA"/>
</dbReference>
<dbReference type="PANTHER" id="PTHR47718">
    <property type="entry name" value="OS01G0519700 PROTEIN"/>
    <property type="match status" value="1"/>
</dbReference>
<feature type="domain" description="MULE transposase" evidence="2">
    <location>
        <begin position="393"/>
        <end position="483"/>
    </location>
</feature>
<dbReference type="SUPFAM" id="SSF54001">
    <property type="entry name" value="Cysteine proteinases"/>
    <property type="match status" value="1"/>
</dbReference>
<comment type="caution">
    <text evidence="3">The sequence shown here is derived from an EMBL/GenBank/DDBJ whole genome shotgun (WGS) entry which is preliminary data.</text>
</comment>
<evidence type="ECO:0000256" key="1">
    <source>
        <dbReference type="SAM" id="MobiDB-lite"/>
    </source>
</evidence>
<dbReference type="InterPro" id="IPR018289">
    <property type="entry name" value="MULE_transposase_dom"/>
</dbReference>
<sequence>MASGTRYSVNYHFSKVHLIKLVNNNQKAVQLACALLQHVVSDGFELGSALDHLKSTPILSSIEGFFTASFPLWELGYLLDEGWLHEDALNALIELLYFRHYAQSLKQTSLPFINMPLLLPMLFLSDACVIYSATKPRRFSEEMQNIRHLISTTHIEVVTLPSVQNNHFVGYIYRPGEPTVVHADSLGGAPESDILPILRWVFSGLTEQPIEAIKSVQVSLQGNGNGGEGSCGFAALNFLEHSIDSNITPWTGTMSNWVHNHSPEIPPGGSAPRRPTQEEKKSIGILATNNLQHFSRSHVAETLKAQHAGNLNFSVLEPRQISNIMNKARQEAHEEINQHGGDFQAIINSLQEQNIACPGWQFFFKLDSQSVLKSIFWQTPTQVEIAIRYGDVLINDNTHGRNNVGWPLNIGIVVDGFGHSRNIWYAVHETEALDQHSWVLECHLNTAGYPPTTFISDRHKSLISAVVQVFPMTDHIFCIHHLTGNVELNVCRRIGGDRWPDFLVNFWDTYRSISPEHFDRRWTALIDRFPEAKEYLTEELYLCCTQWAWLFVSHRFTCGVRTNGQVESENRVTKFIGGPKKSLKQLFDGLNEQTNGQTAADMIRACELSRRQHAGPIELTFPGPIAKLREYAGPLALQVTMREMEQSMFYCAESLQLPDGIRDWNEYAVCVRDVDQTSWTLPPKGMINLYDNDDAYISTEWLLQLIRGRGLKVKNLLKITWLSTDSKIHLLALLPNNQVSGFQFHISVIRSRWLQNPDLDTSKVPSVPPFENIPQSLPSQNCPPPPTTTASAPAPAPIPFVDTETISSRTVFHEAQMAITPLLVGVQTRGELTELVEDLEMLRTARQEAAREGEIINSTKDVLAVVVLARLEEGAQCVVK</sequence>
<reference evidence="3" key="1">
    <citation type="submission" date="2020-11" db="EMBL/GenBank/DDBJ databases">
        <authorList>
            <consortium name="DOE Joint Genome Institute"/>
            <person name="Ahrendt S."/>
            <person name="Riley R."/>
            <person name="Andreopoulos W."/>
            <person name="Labutti K."/>
            <person name="Pangilinan J."/>
            <person name="Ruiz-Duenas F.J."/>
            <person name="Barrasa J.M."/>
            <person name="Sanchez-Garcia M."/>
            <person name="Camarero S."/>
            <person name="Miyauchi S."/>
            <person name="Serrano A."/>
            <person name="Linde D."/>
            <person name="Babiker R."/>
            <person name="Drula E."/>
            <person name="Ayuso-Fernandez I."/>
            <person name="Pacheco R."/>
            <person name="Padilla G."/>
            <person name="Ferreira P."/>
            <person name="Barriuso J."/>
            <person name="Kellner H."/>
            <person name="Castanera R."/>
            <person name="Alfaro M."/>
            <person name="Ramirez L."/>
            <person name="Pisabarro A.G."/>
            <person name="Kuo A."/>
            <person name="Tritt A."/>
            <person name="Lipzen A."/>
            <person name="He G."/>
            <person name="Yan M."/>
            <person name="Ng V."/>
            <person name="Cullen D."/>
            <person name="Martin F."/>
            <person name="Rosso M.-N."/>
            <person name="Henrissat B."/>
            <person name="Hibbett D."/>
            <person name="Martinez A.T."/>
            <person name="Grigoriev I.V."/>
        </authorList>
    </citation>
    <scope>NUCLEOTIDE SEQUENCE</scope>
    <source>
        <strain evidence="3">CIRM-BRFM 674</strain>
    </source>
</reference>
<evidence type="ECO:0000313" key="3">
    <source>
        <dbReference type="EMBL" id="KAF9470976.1"/>
    </source>
</evidence>
<gene>
    <name evidence="3" type="ORF">BDN70DRAFT_939288</name>
</gene>